<protein>
    <submittedName>
        <fullName evidence="2">Uncharacterized protein</fullName>
    </submittedName>
</protein>
<dbReference type="Proteomes" id="UP000245735">
    <property type="component" value="Unassembled WGS sequence"/>
</dbReference>
<sequence length="98" mass="11667">MSFDVSLMSDEQLDELLEKPKKIPTWRVVNTQTAREKKRVRQLELHNKQLEAARLYQKKRQRARLLAAKRKEELQQQKQVNRNKRAKATKEKDGGLEL</sequence>
<organism evidence="2">
    <name type="scientific">Limosilactobacillus reuteri</name>
    <name type="common">Lactobacillus reuteri</name>
    <dbReference type="NCBI Taxonomy" id="1598"/>
    <lineage>
        <taxon>Bacteria</taxon>
        <taxon>Bacillati</taxon>
        <taxon>Bacillota</taxon>
        <taxon>Bacilli</taxon>
        <taxon>Lactobacillales</taxon>
        <taxon>Lactobacillaceae</taxon>
        <taxon>Limosilactobacillus</taxon>
    </lineage>
</organism>
<dbReference type="Proteomes" id="UP001198026">
    <property type="component" value="Unassembled WGS sequence"/>
</dbReference>
<evidence type="ECO:0000256" key="1">
    <source>
        <dbReference type="SAM" id="MobiDB-lite"/>
    </source>
</evidence>
<dbReference type="AlphaFoldDB" id="A0A0U5JVM8"/>
<feature type="compositionally biased region" description="Basic and acidic residues" evidence="1">
    <location>
        <begin position="88"/>
        <end position="98"/>
    </location>
</feature>
<feature type="region of interest" description="Disordered" evidence="1">
    <location>
        <begin position="71"/>
        <end position="98"/>
    </location>
</feature>
<dbReference type="EMBL" id="JAJGWB010000111">
    <property type="protein sequence ID" value="MCC4477321.1"/>
    <property type="molecule type" value="Genomic_DNA"/>
</dbReference>
<name>A0A0U5JVM8_LIMRT</name>
<reference evidence="4" key="2">
    <citation type="journal article" date="2018" name="Front. Microbiol.">
        <title>Comparative Genomics of the Herbivore Gut Symbiont Lactobacillus reuteri Reveals Genetic Diversity and Lifestyle Adaptation.</title>
        <authorList>
            <person name="Zhao J."/>
        </authorList>
    </citation>
    <scope>NUCLEOTIDE SEQUENCE</scope>
    <source>
        <strain evidence="4">LR9</strain>
    </source>
</reference>
<dbReference type="EMBL" id="LN887499">
    <property type="protein sequence ID" value="CUR39919.1"/>
    <property type="molecule type" value="Genomic_DNA"/>
</dbReference>
<reference evidence="2" key="1">
    <citation type="submission" date="2015-10" db="EMBL/GenBank/DDBJ databases">
        <authorList>
            <person name="Gilbert D.G."/>
        </authorList>
    </citation>
    <scope>NUCLEOTIDE SEQUENCE</scope>
    <source>
        <strain evidence="2">3c6</strain>
    </source>
</reference>
<gene>
    <name evidence="4" type="ORF">DKZ35_09315</name>
    <name evidence="3" type="ORF">LMB76_03685</name>
    <name evidence="2" type="ORF">LRLP16767_LR3C6_01887</name>
</gene>
<evidence type="ECO:0000313" key="4">
    <source>
        <dbReference type="EMBL" id="PWT36608.1"/>
    </source>
</evidence>
<dbReference type="RefSeq" id="WP_109975977.1">
    <property type="nucleotide sequence ID" value="NZ_JAJGWA010000107.1"/>
</dbReference>
<accession>A0A0U5JVM8</accession>
<proteinExistence type="predicted"/>
<evidence type="ECO:0000313" key="2">
    <source>
        <dbReference type="EMBL" id="CUR39919.1"/>
    </source>
</evidence>
<reference evidence="4" key="3">
    <citation type="submission" date="2018-05" db="EMBL/GenBank/DDBJ databases">
        <authorList>
            <person name="Peng X.Y."/>
            <person name="Xu Y.F."/>
            <person name="Luo D."/>
            <person name="Yu J."/>
            <person name="Gu J.Y."/>
        </authorList>
    </citation>
    <scope>NUCLEOTIDE SEQUENCE</scope>
    <source>
        <strain evidence="4">LR9</strain>
    </source>
</reference>
<dbReference type="EMBL" id="QGHV01000068">
    <property type="protein sequence ID" value="PWT36608.1"/>
    <property type="molecule type" value="Genomic_DNA"/>
</dbReference>
<evidence type="ECO:0000313" key="3">
    <source>
        <dbReference type="EMBL" id="MCC4477321.1"/>
    </source>
</evidence>
<reference evidence="3" key="4">
    <citation type="submission" date="2021-10" db="EMBL/GenBank/DDBJ databases">
        <title>Evolutionary history and lifestyle of the vertebrate symbiont Limosilactobacillus reuteri.</title>
        <authorList>
            <person name="Zheng J."/>
            <person name="Li F."/>
            <person name="Gaenzle M."/>
            <person name="Walter J."/>
        </authorList>
    </citation>
    <scope>NUCLEOTIDE SEQUENCE</scope>
    <source>
        <strain evidence="3">GQ_1_3_1</strain>
    </source>
</reference>